<protein>
    <submittedName>
        <fullName evidence="1">Alkene reductase</fullName>
    </submittedName>
</protein>
<accession>A0A754AEP4</accession>
<dbReference type="AlphaFoldDB" id="A0A754AEP4"/>
<reference evidence="1" key="1">
    <citation type="journal article" date="2018" name="Genome Biol.">
        <title>SKESA: strategic k-mer extension for scrupulous assemblies.</title>
        <authorList>
            <person name="Souvorov A."/>
            <person name="Agarwala R."/>
            <person name="Lipman D.J."/>
        </authorList>
    </citation>
    <scope>NUCLEOTIDE SEQUENCE</scope>
    <source>
        <strain evidence="1">MA.SF_R0213/09</strain>
    </source>
</reference>
<evidence type="ECO:0000313" key="1">
    <source>
        <dbReference type="EMBL" id="HAF8558838.1"/>
    </source>
</evidence>
<name>A0A754AEP4_SALER</name>
<proteinExistence type="predicted"/>
<dbReference type="EMBL" id="DAAWMZ010000004">
    <property type="protein sequence ID" value="HAF8558838.1"/>
    <property type="molecule type" value="Genomic_DNA"/>
</dbReference>
<organism evidence="1">
    <name type="scientific">Salmonella enterica</name>
    <name type="common">Salmonella choleraesuis</name>
    <dbReference type="NCBI Taxonomy" id="28901"/>
    <lineage>
        <taxon>Bacteria</taxon>
        <taxon>Pseudomonadati</taxon>
        <taxon>Pseudomonadota</taxon>
        <taxon>Gammaproteobacteria</taxon>
        <taxon>Enterobacterales</taxon>
        <taxon>Enterobacteriaceae</taxon>
        <taxon>Salmonella</taxon>
    </lineage>
</organism>
<reference evidence="1" key="2">
    <citation type="submission" date="2020-02" db="EMBL/GenBank/DDBJ databases">
        <authorList>
            <consortium name="NCBI Pathogen Detection Project"/>
        </authorList>
    </citation>
    <scope>NUCLEOTIDE SEQUENCE</scope>
    <source>
        <strain evidence="1">MA.SF_R0213/09</strain>
    </source>
</reference>
<comment type="caution">
    <text evidence="1">The sequence shown here is derived from an EMBL/GenBank/DDBJ whole genome shotgun (WGS) entry which is preliminary data.</text>
</comment>
<dbReference type="RefSeq" id="WP_080090331.1">
    <property type="nucleotide sequence ID" value="NZ_MYJC01000002.1"/>
</dbReference>
<gene>
    <name evidence="1" type="ORF">G5V05_001448</name>
</gene>
<sequence length="322" mass="37072">MAQSKILKVKKWIDLNEAAERLSLSLEEHINALDLMELALDGEVTLSVKFPRNELFYIREVAECESKYIDDLEKDFKFHLFAFNKENASKQEVEKMRSDFIMEHYQRYVQAAKKNGADEIHLSYDYFMNELMSIKWSNIGNIEIMEEFVYELPLIGAEKLHIEKLVEINNERHPGTLTSLDSVFLKSKSGKYYILNDRFKDESESDKTSEPDKAPESLEHILNKNKYCYFPAGELPEDVIVGMAPIDLAEFERKLSSSDKDLSLELAVKVLGAVLKEVTTKAKKWTQDDLASTIDERKIPGLRKRVVNGTFSYANKSFKSDG</sequence>